<dbReference type="Pfam" id="PF18174">
    <property type="entry name" value="HU-CCDC81_bac_1"/>
    <property type="match status" value="1"/>
</dbReference>
<evidence type="ECO:0000313" key="3">
    <source>
        <dbReference type="Proteomes" id="UP001165444"/>
    </source>
</evidence>
<dbReference type="RefSeq" id="WP_243326537.1">
    <property type="nucleotide sequence ID" value="NZ_JAKZMM010000064.1"/>
</dbReference>
<dbReference type="InterPro" id="IPR041268">
    <property type="entry name" value="HU-CCDC81_bac_2"/>
</dbReference>
<sequence>MLRIEKHIEKLLLEHDCVIVPDLGGFVVQAMPTNYQADTYLFEPAHKEVVFNQTLQHNDGLLIESYMQEEQVDYKQARQLVINDVAALRNELQEQGTYSLGNVGIFSLGEENQLVFQASDAEWLNQAMFGLPSFVFEPLSVRFPAASVVEEKPKDKEVYYIPVSRRFLHAVAASVAIIVLLLSISTPVKDVNRAAYSASFVPTEMIPSSAWKNQDISSAAVPAQGASVVEKPVASVVKETEQPKEITVSHNKSAEKKEVVVAPKVKETPKPAAKEVKPLPQKYFYVVIASFPTASQADTYLKEVDRQVCRHSDVVQNGKKYRVYADRFTDRSAAESFMENLRKDKRYKDAWLFINR</sequence>
<proteinExistence type="predicted"/>
<dbReference type="PROSITE" id="PS51724">
    <property type="entry name" value="SPOR"/>
    <property type="match status" value="1"/>
</dbReference>
<evidence type="ECO:0000313" key="2">
    <source>
        <dbReference type="EMBL" id="MCJ2382220.1"/>
    </source>
</evidence>
<gene>
    <name evidence="2" type="ORF">MUN53_16660</name>
</gene>
<protein>
    <submittedName>
        <fullName evidence="2">SPOR domain-containing protein</fullName>
    </submittedName>
</protein>
<keyword evidence="3" id="KW-1185">Reference proteome</keyword>
<dbReference type="InterPro" id="IPR040495">
    <property type="entry name" value="HU-CCDC81_bac_1"/>
</dbReference>
<dbReference type="EMBL" id="JAKZMM010000064">
    <property type="protein sequence ID" value="MCJ2382220.1"/>
    <property type="molecule type" value="Genomic_DNA"/>
</dbReference>
<evidence type="ECO:0000259" key="1">
    <source>
        <dbReference type="PROSITE" id="PS51724"/>
    </source>
</evidence>
<reference evidence="2 3" key="1">
    <citation type="submission" date="2022-03" db="EMBL/GenBank/DDBJ databases">
        <title>Parabacteroides sp. nov. isolated from swine feces.</title>
        <authorList>
            <person name="Bak J.E."/>
        </authorList>
    </citation>
    <scope>NUCLEOTIDE SEQUENCE [LARGE SCALE GENOMIC DNA]</scope>
    <source>
        <strain evidence="2 3">AGMB00274</strain>
    </source>
</reference>
<dbReference type="Gene3D" id="3.30.70.1070">
    <property type="entry name" value="Sporulation related repeat"/>
    <property type="match status" value="1"/>
</dbReference>
<organism evidence="2 3">
    <name type="scientific">Parabacteroides faecalis</name>
    <dbReference type="NCBI Taxonomy" id="2924040"/>
    <lineage>
        <taxon>Bacteria</taxon>
        <taxon>Pseudomonadati</taxon>
        <taxon>Bacteroidota</taxon>
        <taxon>Bacteroidia</taxon>
        <taxon>Bacteroidales</taxon>
        <taxon>Tannerellaceae</taxon>
        <taxon>Parabacteroides</taxon>
    </lineage>
</organism>
<comment type="caution">
    <text evidence="2">The sequence shown here is derived from an EMBL/GenBank/DDBJ whole genome shotgun (WGS) entry which is preliminary data.</text>
</comment>
<name>A0ABT0C5P9_9BACT</name>
<dbReference type="InterPro" id="IPR036680">
    <property type="entry name" value="SPOR-like_sf"/>
</dbReference>
<dbReference type="SUPFAM" id="SSF110997">
    <property type="entry name" value="Sporulation related repeat"/>
    <property type="match status" value="1"/>
</dbReference>
<feature type="domain" description="SPOR" evidence="1">
    <location>
        <begin position="278"/>
        <end position="354"/>
    </location>
</feature>
<dbReference type="Proteomes" id="UP001165444">
    <property type="component" value="Unassembled WGS sequence"/>
</dbReference>
<dbReference type="Pfam" id="PF05036">
    <property type="entry name" value="SPOR"/>
    <property type="match status" value="1"/>
</dbReference>
<dbReference type="Pfam" id="PF18175">
    <property type="entry name" value="HU-CCDC81_bac_2"/>
    <property type="match status" value="1"/>
</dbReference>
<dbReference type="InterPro" id="IPR007730">
    <property type="entry name" value="SPOR-like_dom"/>
</dbReference>
<accession>A0ABT0C5P9</accession>